<organism evidence="6 7">
    <name type="scientific">Subtercola frigoramans</name>
    <dbReference type="NCBI Taxonomy" id="120298"/>
    <lineage>
        <taxon>Bacteria</taxon>
        <taxon>Bacillati</taxon>
        <taxon>Actinomycetota</taxon>
        <taxon>Actinomycetes</taxon>
        <taxon>Micrococcales</taxon>
        <taxon>Microbacteriaceae</taxon>
        <taxon>Subtercola</taxon>
    </lineage>
</organism>
<evidence type="ECO:0000256" key="1">
    <source>
        <dbReference type="ARBA" id="ARBA00010426"/>
    </source>
</evidence>
<keyword evidence="4" id="KW-0503">Monooxygenase</keyword>
<comment type="similarity">
    <text evidence="1">Belongs to the bacterial luciferase oxidoreductase family.</text>
</comment>
<dbReference type="Pfam" id="PF00296">
    <property type="entry name" value="Bac_luciferase"/>
    <property type="match status" value="1"/>
</dbReference>
<reference evidence="6 7" key="1">
    <citation type="submission" date="2021-01" db="EMBL/GenBank/DDBJ databases">
        <title>Sequencing the genomes of 1000 actinobacteria strains.</title>
        <authorList>
            <person name="Klenk H.-P."/>
        </authorList>
    </citation>
    <scope>NUCLEOTIDE SEQUENCE [LARGE SCALE GENOMIC DNA]</scope>
    <source>
        <strain evidence="6 7">DSM 13057</strain>
    </source>
</reference>
<dbReference type="InterPro" id="IPR011251">
    <property type="entry name" value="Luciferase-like_dom"/>
</dbReference>
<dbReference type="Gene3D" id="3.20.20.30">
    <property type="entry name" value="Luciferase-like domain"/>
    <property type="match status" value="1"/>
</dbReference>
<dbReference type="InterPro" id="IPR050766">
    <property type="entry name" value="Bact_Lucif_Oxidored"/>
</dbReference>
<keyword evidence="7" id="KW-1185">Reference proteome</keyword>
<dbReference type="PANTHER" id="PTHR30137:SF16">
    <property type="entry name" value="BLL0895 PROTEIN"/>
    <property type="match status" value="1"/>
</dbReference>
<proteinExistence type="inferred from homology"/>
<feature type="domain" description="Luciferase-like" evidence="5">
    <location>
        <begin position="1"/>
        <end position="322"/>
    </location>
</feature>
<dbReference type="SUPFAM" id="SSF51679">
    <property type="entry name" value="Bacterial luciferase-like"/>
    <property type="match status" value="1"/>
</dbReference>
<accession>A0ABS2L1C5</accession>
<evidence type="ECO:0000256" key="3">
    <source>
        <dbReference type="ARBA" id="ARBA00023002"/>
    </source>
</evidence>
<dbReference type="PANTHER" id="PTHR30137">
    <property type="entry name" value="LUCIFERASE-LIKE MONOOXYGENASE"/>
    <property type="match status" value="1"/>
</dbReference>
<dbReference type="EMBL" id="JAFBBU010000001">
    <property type="protein sequence ID" value="MBM7470882.1"/>
    <property type="molecule type" value="Genomic_DNA"/>
</dbReference>
<dbReference type="Proteomes" id="UP000776164">
    <property type="component" value="Unassembled WGS sequence"/>
</dbReference>
<evidence type="ECO:0000313" key="7">
    <source>
        <dbReference type="Proteomes" id="UP000776164"/>
    </source>
</evidence>
<evidence type="ECO:0000256" key="2">
    <source>
        <dbReference type="ARBA" id="ARBA00022630"/>
    </source>
</evidence>
<dbReference type="InterPro" id="IPR036661">
    <property type="entry name" value="Luciferase-like_sf"/>
</dbReference>
<comment type="caution">
    <text evidence="6">The sequence shown here is derived from an EMBL/GenBank/DDBJ whole genome shotgun (WGS) entry which is preliminary data.</text>
</comment>
<gene>
    <name evidence="6" type="ORF">JOE66_000516</name>
</gene>
<name>A0ABS2L1C5_9MICO</name>
<sequence>MKIGLFGMPLHPPTRNRGEVYVEDAERVILADKLGFEEVFIGEHVSCTTEPIPAPMMFLASLISRTKNIKLGTGVLALPNHHPALVAAEAAMFDHLSNGRFLMGIGPGGLASDMELFDVLDGQIRNEKMMESIDIILDLWKTDPPYAVKTKHYEFGIGATVIPELGVGTIGKPLQQPHPPIFSTAMSPFSGSVKTAVERGWAPMTANFCPQFVVQSHWQKYVEGCESIGVEATGDEWRVSRNMVIASTDAEAKDRVFDPNGGNYYYFSYLWEVLKAANYTAVMKQDPSTPDEDLTVDDLIESMVIYGSPDTVTEKLQAFRESTGPFGTLLLSMMDGSGVNEERERETMTLLANEVAPRFQGQPALA</sequence>
<protein>
    <submittedName>
        <fullName evidence="6">Alkanesulfonate monooxygenase SsuD/methylene tetrahydromethanopterin reductase-like flavin-dependent oxidoreductase (Luciferase family)</fullName>
    </submittedName>
</protein>
<evidence type="ECO:0000259" key="5">
    <source>
        <dbReference type="Pfam" id="PF00296"/>
    </source>
</evidence>
<evidence type="ECO:0000313" key="6">
    <source>
        <dbReference type="EMBL" id="MBM7470882.1"/>
    </source>
</evidence>
<keyword evidence="3" id="KW-0560">Oxidoreductase</keyword>
<evidence type="ECO:0000256" key="4">
    <source>
        <dbReference type="ARBA" id="ARBA00023033"/>
    </source>
</evidence>
<keyword evidence="2" id="KW-0285">Flavoprotein</keyword>
<dbReference type="RefSeq" id="WP_205106573.1">
    <property type="nucleotide sequence ID" value="NZ_BAAAHT010000018.1"/>
</dbReference>